<dbReference type="InterPro" id="IPR018755">
    <property type="entry name" value="Phage_Mu_Gp48"/>
</dbReference>
<comment type="caution">
    <text evidence="1">The sequence shown here is derived from an EMBL/GenBank/DDBJ whole genome shotgun (WGS) entry which is preliminary data.</text>
</comment>
<reference evidence="1 2" key="1">
    <citation type="submission" date="2018-05" db="EMBL/GenBank/DDBJ databases">
        <title>Genomic Encyclopedia of Type Strains, Phase IV (KMG-V): Genome sequencing to study the core and pangenomes of soil and plant-associated prokaryotes.</title>
        <authorList>
            <person name="Whitman W."/>
        </authorList>
    </citation>
    <scope>NUCLEOTIDE SEQUENCE [LARGE SCALE GENOMIC DNA]</scope>
    <source>
        <strain evidence="1 2">SCZa-39</strain>
    </source>
</reference>
<proteinExistence type="predicted"/>
<sequence>MKHADLLARLLPPVSYDATGARITAQLAGDGNALDDALASADAILSPDPWLFGGEAFLADWERLYQITPPAGATVEQRQTVVYARINATGGLSLPYITNLLASLGYVAVLDEPRGFRAGTSRAGDLLVIPSAVMYYLRIRIRHSDGSALSADEIATLTAWLNDIVAAGTHFTIGD</sequence>
<dbReference type="Pfam" id="PF10076">
    <property type="entry name" value="Phage_Mu_Gp48"/>
    <property type="match status" value="1"/>
</dbReference>
<protein>
    <submittedName>
        <fullName evidence="1">Uncharacterized protein YmfQ (DUF2313 family)</fullName>
    </submittedName>
</protein>
<dbReference type="EMBL" id="QEOB01000012">
    <property type="protein sequence ID" value="PVX80063.1"/>
    <property type="molecule type" value="Genomic_DNA"/>
</dbReference>
<dbReference type="RefSeq" id="WP_165841991.1">
    <property type="nucleotide sequence ID" value="NZ_QEOB01000012.1"/>
</dbReference>
<evidence type="ECO:0000313" key="1">
    <source>
        <dbReference type="EMBL" id="PVX80063.1"/>
    </source>
</evidence>
<gene>
    <name evidence="1" type="ORF">C7402_112250</name>
</gene>
<dbReference type="Proteomes" id="UP000245712">
    <property type="component" value="Unassembled WGS sequence"/>
</dbReference>
<evidence type="ECO:0000313" key="2">
    <source>
        <dbReference type="Proteomes" id="UP000245712"/>
    </source>
</evidence>
<name>A0ABX5KK39_9BURK</name>
<organism evidence="1 2">
    <name type="scientific">Paraburkholderia unamae</name>
    <dbReference type="NCBI Taxonomy" id="219649"/>
    <lineage>
        <taxon>Bacteria</taxon>
        <taxon>Pseudomonadati</taxon>
        <taxon>Pseudomonadota</taxon>
        <taxon>Betaproteobacteria</taxon>
        <taxon>Burkholderiales</taxon>
        <taxon>Burkholderiaceae</taxon>
        <taxon>Paraburkholderia</taxon>
    </lineage>
</organism>
<keyword evidence="2" id="KW-1185">Reference proteome</keyword>
<accession>A0ABX5KK39</accession>